<dbReference type="EMBL" id="CP061038">
    <property type="protein sequence ID" value="QNQ10442.1"/>
    <property type="molecule type" value="Genomic_DNA"/>
</dbReference>
<dbReference type="RefSeq" id="WP_187762740.1">
    <property type="nucleotide sequence ID" value="NZ_CP061038.1"/>
</dbReference>
<keyword evidence="2" id="KW-1185">Reference proteome</keyword>
<gene>
    <name evidence="1" type="ORF">H3Z74_04240</name>
</gene>
<accession>A0A7H0LL89</accession>
<dbReference type="Proteomes" id="UP000516148">
    <property type="component" value="Chromosome"/>
</dbReference>
<sequence>MTRIMGRAASIMLMASSFYPHPGWSAEAADRQEVTLKGVVKLGREVKIYNYKVIKGNFRRQSAKCISAMMPPGYDEVRGFGKRKTAIIEGVVMQYGRWVMSDPAQATISPMQNTCGGDYFVYIRRIKFI</sequence>
<evidence type="ECO:0000313" key="1">
    <source>
        <dbReference type="EMBL" id="QNQ10442.1"/>
    </source>
</evidence>
<proteinExistence type="predicted"/>
<dbReference type="KEGG" id="spap:H3Z74_04240"/>
<dbReference type="AlphaFoldDB" id="A0A7H0LL89"/>
<name>A0A7H0LL89_9SPHN</name>
<protein>
    <submittedName>
        <fullName evidence="1">Uncharacterized protein</fullName>
    </submittedName>
</protein>
<organism evidence="1 2">
    <name type="scientific">Sphingomonas alpina</name>
    <dbReference type="NCBI Taxonomy" id="653931"/>
    <lineage>
        <taxon>Bacteria</taxon>
        <taxon>Pseudomonadati</taxon>
        <taxon>Pseudomonadota</taxon>
        <taxon>Alphaproteobacteria</taxon>
        <taxon>Sphingomonadales</taxon>
        <taxon>Sphingomonadaceae</taxon>
        <taxon>Sphingomonas</taxon>
    </lineage>
</organism>
<reference evidence="1 2" key="1">
    <citation type="submission" date="2020-09" db="EMBL/GenBank/DDBJ databases">
        <title>Sphingomonas sp., a new species isolated from pork steak.</title>
        <authorList>
            <person name="Heidler von Heilborn D."/>
        </authorList>
    </citation>
    <scope>NUCLEOTIDE SEQUENCE [LARGE SCALE GENOMIC DNA]</scope>
    <source>
        <strain evidence="2">S8-3T</strain>
    </source>
</reference>
<evidence type="ECO:0000313" key="2">
    <source>
        <dbReference type="Proteomes" id="UP000516148"/>
    </source>
</evidence>